<dbReference type="Proteomes" id="UP000305948">
    <property type="component" value="Unassembled WGS sequence"/>
</dbReference>
<keyword evidence="3" id="KW-1185">Reference proteome</keyword>
<sequence>MHACTRSKGRIARTTKGGTEGHSQRSSTVYAARHSGKGSTTSQERPSLIYLAGRCLVRASSTLGDRLLKERTEEQRRPPRAQAFCAAHRFFRAERRWARPYNSMGGGEQQPACGEMIDASQYTEYGDATDEREAWGMPTLYRDNSCDERYEDDVRRKTRDRAGDEMHGPMSSQQAGICTLTQLPITRRIEYRISRFENTTGLDDRLSTQNPNLWSKQSTQRRKLVKLKKAIKA</sequence>
<dbReference type="EMBL" id="ML213504">
    <property type="protein sequence ID" value="TFK56194.1"/>
    <property type="molecule type" value="Genomic_DNA"/>
</dbReference>
<evidence type="ECO:0000313" key="2">
    <source>
        <dbReference type="EMBL" id="TFK56194.1"/>
    </source>
</evidence>
<feature type="compositionally biased region" description="Basic residues" evidence="1">
    <location>
        <begin position="1"/>
        <end position="13"/>
    </location>
</feature>
<gene>
    <name evidence="2" type="ORF">OE88DRAFT_1652835</name>
</gene>
<dbReference type="AlphaFoldDB" id="A0A5C3NEN9"/>
<protein>
    <submittedName>
        <fullName evidence="2">Uncharacterized protein</fullName>
    </submittedName>
</protein>
<evidence type="ECO:0000313" key="3">
    <source>
        <dbReference type="Proteomes" id="UP000305948"/>
    </source>
</evidence>
<proteinExistence type="predicted"/>
<organism evidence="2 3">
    <name type="scientific">Heliocybe sulcata</name>
    <dbReference type="NCBI Taxonomy" id="5364"/>
    <lineage>
        <taxon>Eukaryota</taxon>
        <taxon>Fungi</taxon>
        <taxon>Dikarya</taxon>
        <taxon>Basidiomycota</taxon>
        <taxon>Agaricomycotina</taxon>
        <taxon>Agaricomycetes</taxon>
        <taxon>Gloeophyllales</taxon>
        <taxon>Gloeophyllaceae</taxon>
        <taxon>Heliocybe</taxon>
    </lineage>
</organism>
<accession>A0A5C3NEN9</accession>
<feature type="region of interest" description="Disordered" evidence="1">
    <location>
        <begin position="151"/>
        <end position="172"/>
    </location>
</feature>
<feature type="region of interest" description="Disordered" evidence="1">
    <location>
        <begin position="1"/>
        <end position="44"/>
    </location>
</feature>
<reference evidence="2 3" key="1">
    <citation type="journal article" date="2019" name="Nat. Ecol. Evol.">
        <title>Megaphylogeny resolves global patterns of mushroom evolution.</title>
        <authorList>
            <person name="Varga T."/>
            <person name="Krizsan K."/>
            <person name="Foldi C."/>
            <person name="Dima B."/>
            <person name="Sanchez-Garcia M."/>
            <person name="Sanchez-Ramirez S."/>
            <person name="Szollosi G.J."/>
            <person name="Szarkandi J.G."/>
            <person name="Papp V."/>
            <person name="Albert L."/>
            <person name="Andreopoulos W."/>
            <person name="Angelini C."/>
            <person name="Antonin V."/>
            <person name="Barry K.W."/>
            <person name="Bougher N.L."/>
            <person name="Buchanan P."/>
            <person name="Buyck B."/>
            <person name="Bense V."/>
            <person name="Catcheside P."/>
            <person name="Chovatia M."/>
            <person name="Cooper J."/>
            <person name="Damon W."/>
            <person name="Desjardin D."/>
            <person name="Finy P."/>
            <person name="Geml J."/>
            <person name="Haridas S."/>
            <person name="Hughes K."/>
            <person name="Justo A."/>
            <person name="Karasinski D."/>
            <person name="Kautmanova I."/>
            <person name="Kiss B."/>
            <person name="Kocsube S."/>
            <person name="Kotiranta H."/>
            <person name="LaButti K.M."/>
            <person name="Lechner B.E."/>
            <person name="Liimatainen K."/>
            <person name="Lipzen A."/>
            <person name="Lukacs Z."/>
            <person name="Mihaltcheva S."/>
            <person name="Morgado L.N."/>
            <person name="Niskanen T."/>
            <person name="Noordeloos M.E."/>
            <person name="Ohm R.A."/>
            <person name="Ortiz-Santana B."/>
            <person name="Ovrebo C."/>
            <person name="Racz N."/>
            <person name="Riley R."/>
            <person name="Savchenko A."/>
            <person name="Shiryaev A."/>
            <person name="Soop K."/>
            <person name="Spirin V."/>
            <person name="Szebenyi C."/>
            <person name="Tomsovsky M."/>
            <person name="Tulloss R.E."/>
            <person name="Uehling J."/>
            <person name="Grigoriev I.V."/>
            <person name="Vagvolgyi C."/>
            <person name="Papp T."/>
            <person name="Martin F.M."/>
            <person name="Miettinen O."/>
            <person name="Hibbett D.S."/>
            <person name="Nagy L.G."/>
        </authorList>
    </citation>
    <scope>NUCLEOTIDE SEQUENCE [LARGE SCALE GENOMIC DNA]</scope>
    <source>
        <strain evidence="2 3">OMC1185</strain>
    </source>
</reference>
<evidence type="ECO:0000256" key="1">
    <source>
        <dbReference type="SAM" id="MobiDB-lite"/>
    </source>
</evidence>
<name>A0A5C3NEN9_9AGAM</name>
<feature type="compositionally biased region" description="Basic and acidic residues" evidence="1">
    <location>
        <begin position="151"/>
        <end position="167"/>
    </location>
</feature>